<protein>
    <submittedName>
        <fullName evidence="1">Uncharacterized protein</fullName>
    </submittedName>
</protein>
<keyword evidence="2" id="KW-1185">Reference proteome</keyword>
<name>A0A6P2DHD0_9BACT</name>
<evidence type="ECO:0000313" key="2">
    <source>
        <dbReference type="Proteomes" id="UP000464178"/>
    </source>
</evidence>
<proteinExistence type="predicted"/>
<evidence type="ECO:0000313" key="1">
    <source>
        <dbReference type="EMBL" id="VTS01305.1"/>
    </source>
</evidence>
<reference evidence="1 2" key="1">
    <citation type="submission" date="2019-05" db="EMBL/GenBank/DDBJ databases">
        <authorList>
            <consortium name="Science for Life Laboratories"/>
        </authorList>
    </citation>
    <scope>NUCLEOTIDE SEQUENCE [LARGE SCALE GENOMIC DNA]</scope>
    <source>
        <strain evidence="1">Soil9</strain>
    </source>
</reference>
<dbReference type="KEGG" id="gms:SOIL9_78940"/>
<accession>A0A6P2DHD0</accession>
<dbReference type="AlphaFoldDB" id="A0A6P2DHD0"/>
<sequence>MAAYLTAVFYADRNQDVIGRSFKGAESFRGIPQNPRNAPQLHAIPRNAYCTTRVTSDRLKH</sequence>
<gene>
    <name evidence="1" type="ORF">SOIL9_78940</name>
</gene>
<dbReference type="Proteomes" id="UP000464178">
    <property type="component" value="Chromosome"/>
</dbReference>
<organism evidence="1 2">
    <name type="scientific">Gemmata massiliana</name>
    <dbReference type="NCBI Taxonomy" id="1210884"/>
    <lineage>
        <taxon>Bacteria</taxon>
        <taxon>Pseudomonadati</taxon>
        <taxon>Planctomycetota</taxon>
        <taxon>Planctomycetia</taxon>
        <taxon>Gemmatales</taxon>
        <taxon>Gemmataceae</taxon>
        <taxon>Gemmata</taxon>
    </lineage>
</organism>
<dbReference type="EMBL" id="LR593886">
    <property type="protein sequence ID" value="VTS01305.1"/>
    <property type="molecule type" value="Genomic_DNA"/>
</dbReference>